<organism evidence="1 2">
    <name type="scientific">Brachionus calyciflorus</name>
    <dbReference type="NCBI Taxonomy" id="104777"/>
    <lineage>
        <taxon>Eukaryota</taxon>
        <taxon>Metazoa</taxon>
        <taxon>Spiralia</taxon>
        <taxon>Gnathifera</taxon>
        <taxon>Rotifera</taxon>
        <taxon>Eurotatoria</taxon>
        <taxon>Monogononta</taxon>
        <taxon>Pseudotrocha</taxon>
        <taxon>Ploima</taxon>
        <taxon>Brachionidae</taxon>
        <taxon>Brachionus</taxon>
    </lineage>
</organism>
<feature type="non-terminal residue" evidence="1">
    <location>
        <position position="56"/>
    </location>
</feature>
<dbReference type="Proteomes" id="UP000663879">
    <property type="component" value="Unassembled WGS sequence"/>
</dbReference>
<evidence type="ECO:0000313" key="1">
    <source>
        <dbReference type="EMBL" id="CAF0890776.1"/>
    </source>
</evidence>
<evidence type="ECO:0000313" key="2">
    <source>
        <dbReference type="Proteomes" id="UP000663879"/>
    </source>
</evidence>
<sequence length="56" mass="6202">MTANSSLRLLVNQKIQRNATEAREDICKSNLTLDGSEIEKVSSMGYLGAEISEDDR</sequence>
<dbReference type="AlphaFoldDB" id="A0A813YYD7"/>
<proteinExistence type="predicted"/>
<reference evidence="1" key="1">
    <citation type="submission" date="2021-02" db="EMBL/GenBank/DDBJ databases">
        <authorList>
            <person name="Nowell W R."/>
        </authorList>
    </citation>
    <scope>NUCLEOTIDE SEQUENCE</scope>
    <source>
        <strain evidence="1">Ploen Becks lab</strain>
    </source>
</reference>
<name>A0A813YYD7_9BILA</name>
<gene>
    <name evidence="1" type="ORF">OXX778_LOCUS10899</name>
</gene>
<dbReference type="EMBL" id="CAJNOC010001782">
    <property type="protein sequence ID" value="CAF0890776.1"/>
    <property type="molecule type" value="Genomic_DNA"/>
</dbReference>
<accession>A0A813YYD7</accession>
<comment type="caution">
    <text evidence="1">The sequence shown here is derived from an EMBL/GenBank/DDBJ whole genome shotgun (WGS) entry which is preliminary data.</text>
</comment>
<keyword evidence="2" id="KW-1185">Reference proteome</keyword>
<protein>
    <submittedName>
        <fullName evidence="1">Uncharacterized protein</fullName>
    </submittedName>
</protein>